<evidence type="ECO:0000259" key="2">
    <source>
        <dbReference type="Pfam" id="PF03807"/>
    </source>
</evidence>
<comment type="caution">
    <text evidence="3">The sequence shown here is derived from an EMBL/GenBank/DDBJ whole genome shotgun (WGS) entry which is preliminary data.</text>
</comment>
<dbReference type="InterPro" id="IPR051267">
    <property type="entry name" value="STEAP_metalloreductase"/>
</dbReference>
<sequence>MKIGIIGAGMIGGTLAARLADLGHDIVIANSRGPETLAGLVAELGGAVRAGTVAEAAEAGEVVILAIPYGRYRELPAASFAGRIVVDTNNYVPARDGHIAELDSGATTSSEAVAAHLPGASVVKAFNTIYFVRLRDEGHPGLPAAERLAIPVAADDPRAKAVVLDLIDALGFAPVDAGPLSEGRRQEYGKPVFNNPVGPDEAVRLLARG</sequence>
<dbReference type="Pfam" id="PF03807">
    <property type="entry name" value="F420_oxidored"/>
    <property type="match status" value="1"/>
</dbReference>
<dbReference type="Gene3D" id="3.40.50.720">
    <property type="entry name" value="NAD(P)-binding Rossmann-like Domain"/>
    <property type="match status" value="1"/>
</dbReference>
<dbReference type="InterPro" id="IPR028939">
    <property type="entry name" value="P5C_Rdtase_cat_N"/>
</dbReference>
<evidence type="ECO:0000313" key="3">
    <source>
        <dbReference type="EMBL" id="MFD0688722.1"/>
    </source>
</evidence>
<reference evidence="4" key="1">
    <citation type="journal article" date="2019" name="Int. J. Syst. Evol. Microbiol.">
        <title>The Global Catalogue of Microorganisms (GCM) 10K type strain sequencing project: providing services to taxonomists for standard genome sequencing and annotation.</title>
        <authorList>
            <consortium name="The Broad Institute Genomics Platform"/>
            <consortium name="The Broad Institute Genome Sequencing Center for Infectious Disease"/>
            <person name="Wu L."/>
            <person name="Ma J."/>
        </authorList>
    </citation>
    <scope>NUCLEOTIDE SEQUENCE [LARGE SCALE GENOMIC DNA]</scope>
    <source>
        <strain evidence="4">JCM 9371</strain>
    </source>
</reference>
<evidence type="ECO:0000256" key="1">
    <source>
        <dbReference type="ARBA" id="ARBA00023002"/>
    </source>
</evidence>
<keyword evidence="4" id="KW-1185">Reference proteome</keyword>
<evidence type="ECO:0000313" key="4">
    <source>
        <dbReference type="Proteomes" id="UP001597063"/>
    </source>
</evidence>
<feature type="domain" description="Pyrroline-5-carboxylate reductase catalytic N-terminal" evidence="2">
    <location>
        <begin position="2"/>
        <end position="91"/>
    </location>
</feature>
<keyword evidence="1" id="KW-0560">Oxidoreductase</keyword>
<dbReference type="RefSeq" id="WP_131764067.1">
    <property type="nucleotide sequence ID" value="NZ_CAACUY010000486.1"/>
</dbReference>
<organism evidence="3 4">
    <name type="scientific">Actinomadura fibrosa</name>
    <dbReference type="NCBI Taxonomy" id="111802"/>
    <lineage>
        <taxon>Bacteria</taxon>
        <taxon>Bacillati</taxon>
        <taxon>Actinomycetota</taxon>
        <taxon>Actinomycetes</taxon>
        <taxon>Streptosporangiales</taxon>
        <taxon>Thermomonosporaceae</taxon>
        <taxon>Actinomadura</taxon>
    </lineage>
</organism>
<protein>
    <submittedName>
        <fullName evidence="3">NADPH-dependent F420 reductase</fullName>
    </submittedName>
</protein>
<proteinExistence type="predicted"/>
<dbReference type="EMBL" id="JBHTGP010000015">
    <property type="protein sequence ID" value="MFD0688722.1"/>
    <property type="molecule type" value="Genomic_DNA"/>
</dbReference>
<name>A0ABW2XSB6_9ACTN</name>
<dbReference type="PANTHER" id="PTHR14239">
    <property type="entry name" value="DUDULIN-RELATED"/>
    <property type="match status" value="1"/>
</dbReference>
<gene>
    <name evidence="3" type="ORF">ACFQZM_29805</name>
</gene>
<accession>A0ABW2XSB6</accession>
<dbReference type="Proteomes" id="UP001597063">
    <property type="component" value="Unassembled WGS sequence"/>
</dbReference>
<dbReference type="SUPFAM" id="SSF51735">
    <property type="entry name" value="NAD(P)-binding Rossmann-fold domains"/>
    <property type="match status" value="1"/>
</dbReference>
<dbReference type="InterPro" id="IPR036291">
    <property type="entry name" value="NAD(P)-bd_dom_sf"/>
</dbReference>